<evidence type="ECO:0000256" key="7">
    <source>
        <dbReference type="ARBA" id="ARBA00023285"/>
    </source>
</evidence>
<dbReference type="NCBIfam" id="TIGR00641">
    <property type="entry name" value="acid_CoA_mut_N"/>
    <property type="match status" value="1"/>
</dbReference>
<dbReference type="InterPro" id="IPR006099">
    <property type="entry name" value="MeMalonylCoA_mutase_a/b_cat"/>
</dbReference>
<dbReference type="EMBL" id="FAOZ01000025">
    <property type="protein sequence ID" value="CUU59149.1"/>
    <property type="molecule type" value="Genomic_DNA"/>
</dbReference>
<evidence type="ECO:0000256" key="3">
    <source>
        <dbReference type="ARBA" id="ARBA00011870"/>
    </source>
</evidence>
<dbReference type="PROSITE" id="PS51332">
    <property type="entry name" value="B12_BINDING"/>
    <property type="match status" value="1"/>
</dbReference>
<dbReference type="InterPro" id="IPR006159">
    <property type="entry name" value="Acid_CoA_mut_C"/>
</dbReference>
<dbReference type="PANTHER" id="PTHR48101">
    <property type="entry name" value="METHYLMALONYL-COA MUTASE, MITOCHONDRIAL-RELATED"/>
    <property type="match status" value="1"/>
</dbReference>
<evidence type="ECO:0000256" key="1">
    <source>
        <dbReference type="ARBA" id="ARBA00001922"/>
    </source>
</evidence>
<evidence type="ECO:0000256" key="6">
    <source>
        <dbReference type="ARBA" id="ARBA00023235"/>
    </source>
</evidence>
<keyword evidence="10" id="KW-1185">Reference proteome</keyword>
<dbReference type="Pfam" id="PF01642">
    <property type="entry name" value="MM_CoA_mutase"/>
    <property type="match status" value="1"/>
</dbReference>
<protein>
    <submittedName>
        <fullName evidence="9">(2R)-ethylmalonyl-CoA mutase</fullName>
    </submittedName>
</protein>
<dbReference type="GO" id="GO:0046872">
    <property type="term" value="F:metal ion binding"/>
    <property type="evidence" value="ECO:0007669"/>
    <property type="project" value="UniProtKB-KW"/>
</dbReference>
<dbReference type="RefSeq" id="WP_054571139.1">
    <property type="nucleotide sequence ID" value="NZ_FAOZ01000025.1"/>
</dbReference>
<dbReference type="SUPFAM" id="SSF51703">
    <property type="entry name" value="Cobalamin (vitamin B12)-dependent enzymes"/>
    <property type="match status" value="1"/>
</dbReference>
<comment type="subunit">
    <text evidence="3">Heterodimer of an alpha and a beta chain.</text>
</comment>
<reference evidence="10" key="1">
    <citation type="submission" date="2015-11" db="EMBL/GenBank/DDBJ databases">
        <authorList>
            <person name="Varghese N."/>
        </authorList>
    </citation>
    <scope>NUCLEOTIDE SEQUENCE [LARGE SCALE GENOMIC DNA]</scope>
    <source>
        <strain evidence="10">DSM 45899</strain>
    </source>
</reference>
<dbReference type="AlphaFoldDB" id="A0A0S4QUF4"/>
<comment type="cofactor">
    <cofactor evidence="1">
        <name>adenosylcob(III)alamin</name>
        <dbReference type="ChEBI" id="CHEBI:18408"/>
    </cofactor>
</comment>
<dbReference type="GO" id="GO:0004494">
    <property type="term" value="F:methylmalonyl-CoA mutase activity"/>
    <property type="evidence" value="ECO:0007669"/>
    <property type="project" value="UniProtKB-EC"/>
</dbReference>
<dbReference type="InterPro" id="IPR036724">
    <property type="entry name" value="Cobalamin-bd_sf"/>
</dbReference>
<dbReference type="CDD" id="cd02071">
    <property type="entry name" value="MM_CoA_mut_B12_BD"/>
    <property type="match status" value="1"/>
</dbReference>
<dbReference type="InterPro" id="IPR006098">
    <property type="entry name" value="MMCoA_mutase_a_cat"/>
</dbReference>
<proteinExistence type="inferred from homology"/>
<evidence type="ECO:0000259" key="8">
    <source>
        <dbReference type="PROSITE" id="PS51332"/>
    </source>
</evidence>
<organism evidence="9 10">
    <name type="scientific">Parafrankia irregularis</name>
    <dbReference type="NCBI Taxonomy" id="795642"/>
    <lineage>
        <taxon>Bacteria</taxon>
        <taxon>Bacillati</taxon>
        <taxon>Actinomycetota</taxon>
        <taxon>Actinomycetes</taxon>
        <taxon>Frankiales</taxon>
        <taxon>Frankiaceae</taxon>
        <taxon>Parafrankia</taxon>
    </lineage>
</organism>
<dbReference type="InterPro" id="IPR016176">
    <property type="entry name" value="Cbl-dep_enz_cat"/>
</dbReference>
<comment type="similarity">
    <text evidence="2">Belongs to the methylmalonyl-CoA mutase family.</text>
</comment>
<dbReference type="Pfam" id="PF02310">
    <property type="entry name" value="B12-binding"/>
    <property type="match status" value="1"/>
</dbReference>
<dbReference type="GO" id="GO:0031419">
    <property type="term" value="F:cobalamin binding"/>
    <property type="evidence" value="ECO:0007669"/>
    <property type="project" value="UniProtKB-KW"/>
</dbReference>
<dbReference type="SUPFAM" id="SSF52242">
    <property type="entry name" value="Cobalamin (vitamin B12)-binding domain"/>
    <property type="match status" value="1"/>
</dbReference>
<evidence type="ECO:0000313" key="9">
    <source>
        <dbReference type="EMBL" id="CUU59149.1"/>
    </source>
</evidence>
<dbReference type="Proteomes" id="UP000198802">
    <property type="component" value="Unassembled WGS sequence"/>
</dbReference>
<feature type="domain" description="B12-binding" evidence="8">
    <location>
        <begin position="543"/>
        <end position="672"/>
    </location>
</feature>
<evidence type="ECO:0000313" key="10">
    <source>
        <dbReference type="Proteomes" id="UP000198802"/>
    </source>
</evidence>
<keyword evidence="5" id="KW-0479">Metal-binding</keyword>
<keyword evidence="7" id="KW-0170">Cobalt</keyword>
<evidence type="ECO:0000256" key="5">
    <source>
        <dbReference type="ARBA" id="ARBA00022723"/>
    </source>
</evidence>
<accession>A0A0S4QUF4</accession>
<dbReference type="InterPro" id="IPR006158">
    <property type="entry name" value="Cobalamin-bd"/>
</dbReference>
<keyword evidence="6" id="KW-0413">Isomerase</keyword>
<dbReference type="Gene3D" id="3.20.20.240">
    <property type="entry name" value="Methylmalonyl-CoA mutase"/>
    <property type="match status" value="1"/>
</dbReference>
<dbReference type="PANTHER" id="PTHR48101:SF3">
    <property type="entry name" value="COENZYME B12-DEPENDENT MUTASE"/>
    <property type="match status" value="1"/>
</dbReference>
<evidence type="ECO:0000256" key="2">
    <source>
        <dbReference type="ARBA" id="ARBA00008465"/>
    </source>
</evidence>
<dbReference type="NCBIfam" id="TIGR00640">
    <property type="entry name" value="acid_CoA_mut_C"/>
    <property type="match status" value="1"/>
</dbReference>
<name>A0A0S4QUF4_9ACTN</name>
<sequence length="687" mass="74016">MAGAPEGGRSGFDQSKAVRSERDRPWIIRTYAGHSSPVESNALYRQNLAKGQTGLSVAFDLPTQTGYDPDHVLARGEIGKVGVPIAHLGDMRALFDRIPLARMNTSMTINATAMWLFALYQVVAEEQGAQPDELTGTTQNDIIKEYLSRGTYVFPPGPSLRLITDLIAYTVVEVPRWNPINICSYHLQEAGATPVQEIAYAMCTVIAVLDAVVASGQVPQDRIGEVCARMSFFVNAGVRFVEEMCKMRAFGVLWDGLLRTRYKVVDPAQRRFRYGVQVNSLGLTEAQPENNVTRIVLEALGVTLSKGARCRALQLPAWNEALGLPRPWDQQWSLRIQQILAYETDLLEYEDLFDGSVVVEKRVAELVDAATEEIDRVQAMGGAVAAVESGYMKSQLVNSQAARRARIESGQDTVVGVNRYTETEPNPLLADLDTAVQTVDPAVESAAGTRIAAWRAGRDATAVGEALLRLQAAAKTDANLVPATLACARAGVTTGEWAGVLREVFGEYRAPTGVSAAAATAGGAELAEVRDLVARTSDALGRRLRLLIGKPGLDGHSNGAEQIAVRARDVGFEVVYQGIRLTPAQIVAAAVEEDVHLVGLSVLSGSHMDLIPEVLTGLRTAGLGDVPVVVGGIIPTSDIQQLIAMGITSVYTPKDYGLTNIMYDIVNIVRTARGLHSEVPPVSRIPV</sequence>
<gene>
    <name evidence="9" type="ORF">Ga0074812_12539</name>
</gene>
<evidence type="ECO:0000256" key="4">
    <source>
        <dbReference type="ARBA" id="ARBA00022628"/>
    </source>
</evidence>
<keyword evidence="4" id="KW-0846">Cobalamin</keyword>
<dbReference type="Gene3D" id="3.40.50.280">
    <property type="entry name" value="Cobalamin-binding domain"/>
    <property type="match status" value="1"/>
</dbReference>